<dbReference type="GO" id="GO:0055085">
    <property type="term" value="P:transmembrane transport"/>
    <property type="evidence" value="ECO:0007669"/>
    <property type="project" value="InterPro"/>
</dbReference>
<dbReference type="PROSITE" id="PS50928">
    <property type="entry name" value="ABC_TM1"/>
    <property type="match status" value="1"/>
</dbReference>
<protein>
    <submittedName>
        <fullName evidence="9">ABC transporter permease</fullName>
    </submittedName>
</protein>
<dbReference type="GO" id="GO:0005886">
    <property type="term" value="C:plasma membrane"/>
    <property type="evidence" value="ECO:0007669"/>
    <property type="project" value="UniProtKB-SubCell"/>
</dbReference>
<keyword evidence="2 6" id="KW-0813">Transport</keyword>
<dbReference type="Proteomes" id="UP000581206">
    <property type="component" value="Unassembled WGS sequence"/>
</dbReference>
<feature type="compositionally biased region" description="Basic and acidic residues" evidence="7">
    <location>
        <begin position="236"/>
        <end position="246"/>
    </location>
</feature>
<dbReference type="AlphaFoldDB" id="A0A7X6KUW9"/>
<gene>
    <name evidence="9" type="ORF">HGA03_08465</name>
</gene>
<dbReference type="InterPro" id="IPR051204">
    <property type="entry name" value="ABC_transp_perm/SBD"/>
</dbReference>
<feature type="transmembrane region" description="Helical" evidence="6">
    <location>
        <begin position="133"/>
        <end position="150"/>
    </location>
</feature>
<reference evidence="9 10" key="1">
    <citation type="submission" date="2020-04" db="EMBL/GenBank/DDBJ databases">
        <title>MicrobeNet Type strains.</title>
        <authorList>
            <person name="Nicholson A.C."/>
        </authorList>
    </citation>
    <scope>NUCLEOTIDE SEQUENCE [LARGE SCALE GENOMIC DNA]</scope>
    <source>
        <strain evidence="9 10">ATCC BAA-788</strain>
    </source>
</reference>
<keyword evidence="5 6" id="KW-0472">Membrane</keyword>
<dbReference type="EMBL" id="JAAXOX010000003">
    <property type="protein sequence ID" value="NKY22697.1"/>
    <property type="molecule type" value="Genomic_DNA"/>
</dbReference>
<evidence type="ECO:0000259" key="8">
    <source>
        <dbReference type="PROSITE" id="PS50928"/>
    </source>
</evidence>
<evidence type="ECO:0000313" key="9">
    <source>
        <dbReference type="EMBL" id="NKY22697.1"/>
    </source>
</evidence>
<evidence type="ECO:0000256" key="6">
    <source>
        <dbReference type="RuleBase" id="RU363032"/>
    </source>
</evidence>
<dbReference type="PANTHER" id="PTHR30177:SF33">
    <property type="entry name" value="POSSIBLE OSMOPROTECTANT (GLYCINE BETAINE_CARNITINE_CHOLINE_L-PROLINE) TRANSPORT INTEGRAL MEMBRANE PROTEIN ABC TRANSPORTER PROZ"/>
    <property type="match status" value="1"/>
</dbReference>
<evidence type="ECO:0000256" key="7">
    <source>
        <dbReference type="SAM" id="MobiDB-lite"/>
    </source>
</evidence>
<dbReference type="InterPro" id="IPR035906">
    <property type="entry name" value="MetI-like_sf"/>
</dbReference>
<evidence type="ECO:0000256" key="5">
    <source>
        <dbReference type="ARBA" id="ARBA00023136"/>
    </source>
</evidence>
<evidence type="ECO:0000256" key="1">
    <source>
        <dbReference type="ARBA" id="ARBA00004141"/>
    </source>
</evidence>
<comment type="subcellular location">
    <subcellularLocation>
        <location evidence="6">Cell membrane</location>
        <topology evidence="6">Multi-pass membrane protein</topology>
    </subcellularLocation>
    <subcellularLocation>
        <location evidence="1">Membrane</location>
        <topology evidence="1">Multi-pass membrane protein</topology>
    </subcellularLocation>
</comment>
<accession>A0A7X6KUW9</accession>
<dbReference type="SUPFAM" id="SSF161098">
    <property type="entry name" value="MetI-like"/>
    <property type="match status" value="1"/>
</dbReference>
<feature type="transmembrane region" description="Helical" evidence="6">
    <location>
        <begin position="33"/>
        <end position="53"/>
    </location>
</feature>
<dbReference type="Pfam" id="PF00528">
    <property type="entry name" value="BPD_transp_1"/>
    <property type="match status" value="1"/>
</dbReference>
<comment type="caution">
    <text evidence="9">The sequence shown here is derived from an EMBL/GenBank/DDBJ whole genome shotgun (WGS) entry which is preliminary data.</text>
</comment>
<dbReference type="PANTHER" id="PTHR30177">
    <property type="entry name" value="GLYCINE BETAINE/L-PROLINE TRANSPORT SYSTEM PERMEASE PROTEIN PROW"/>
    <property type="match status" value="1"/>
</dbReference>
<evidence type="ECO:0000313" key="10">
    <source>
        <dbReference type="Proteomes" id="UP000581206"/>
    </source>
</evidence>
<dbReference type="Gene3D" id="1.10.3720.10">
    <property type="entry name" value="MetI-like"/>
    <property type="match status" value="1"/>
</dbReference>
<keyword evidence="4 6" id="KW-1133">Transmembrane helix</keyword>
<feature type="transmembrane region" description="Helical" evidence="6">
    <location>
        <begin position="157"/>
        <end position="182"/>
    </location>
</feature>
<evidence type="ECO:0000256" key="3">
    <source>
        <dbReference type="ARBA" id="ARBA00022692"/>
    </source>
</evidence>
<dbReference type="CDD" id="cd06261">
    <property type="entry name" value="TM_PBP2"/>
    <property type="match status" value="1"/>
</dbReference>
<evidence type="ECO:0000256" key="2">
    <source>
        <dbReference type="ARBA" id="ARBA00022448"/>
    </source>
</evidence>
<organism evidence="9 10">
    <name type="scientific">Cellulomonas denverensis</name>
    <dbReference type="NCBI Taxonomy" id="264297"/>
    <lineage>
        <taxon>Bacteria</taxon>
        <taxon>Bacillati</taxon>
        <taxon>Actinomycetota</taxon>
        <taxon>Actinomycetes</taxon>
        <taxon>Micrococcales</taxon>
        <taxon>Cellulomonadaceae</taxon>
        <taxon>Cellulomonas</taxon>
    </lineage>
</organism>
<feature type="transmembrane region" description="Helical" evidence="6">
    <location>
        <begin position="93"/>
        <end position="113"/>
    </location>
</feature>
<feature type="region of interest" description="Disordered" evidence="7">
    <location>
        <begin position="220"/>
        <end position="252"/>
    </location>
</feature>
<dbReference type="InterPro" id="IPR000515">
    <property type="entry name" value="MetI-like"/>
</dbReference>
<dbReference type="GO" id="GO:0031460">
    <property type="term" value="P:glycine betaine transport"/>
    <property type="evidence" value="ECO:0007669"/>
    <property type="project" value="TreeGrafter"/>
</dbReference>
<dbReference type="RefSeq" id="WP_168629806.1">
    <property type="nucleotide sequence ID" value="NZ_BONL01000004.1"/>
</dbReference>
<comment type="similarity">
    <text evidence="6">Belongs to the binding-protein-dependent transport system permease family.</text>
</comment>
<evidence type="ECO:0000256" key="4">
    <source>
        <dbReference type="ARBA" id="ARBA00022989"/>
    </source>
</evidence>
<feature type="transmembrane region" description="Helical" evidence="6">
    <location>
        <begin position="59"/>
        <end position="81"/>
    </location>
</feature>
<keyword evidence="3 6" id="KW-0812">Transmembrane</keyword>
<sequence length="252" mass="26321">MDVLRDAFTWLNDPLNWTGRNGVIALAGEHLRLSLIAVLLAAVVALPLGVWLGHRRSGGVLTVVLANTSRALPTFALLTIFASTGLFGSRATILAVAIFAVPPILANAFTGLMEVDPDVRDAARGMGMSGSRSLFLAELPLALPLIGAGLRTATTQVLATVPLAALVGGKSLGSIIVSGMALQKYGQVVAGALLVAALCLVIEGVLAAVQWLATPEPLRTRRRPRRTGTSPQPDDTPTRPDDRDRTVTPATA</sequence>
<proteinExistence type="inferred from homology"/>
<feature type="transmembrane region" description="Helical" evidence="6">
    <location>
        <begin position="188"/>
        <end position="213"/>
    </location>
</feature>
<name>A0A7X6KUW9_9CELL</name>
<feature type="domain" description="ABC transmembrane type-1" evidence="8">
    <location>
        <begin position="27"/>
        <end position="206"/>
    </location>
</feature>
<keyword evidence="10" id="KW-1185">Reference proteome</keyword>